<keyword evidence="8" id="KW-1185">Reference proteome</keyword>
<sequence>MQLERKAVPFIKIIIGNMFMGFAYAKWMKPNDIINGGVTSVAMILEKITHLPLLYLSNGVTLLLLLACYISLGKANFFRSLISSCCYMLFFSMFYSLPFSATVNLPIDFMLASVFIAIGYYCCISSNSSTVGMDVIALIIHKNKPKIKVAVLIRYINFGVLAVGVLTYGWLSIIVGVLFSYVNSYLLNFLLEAKAKGQLI</sequence>
<feature type="transmembrane region" description="Helical" evidence="6">
    <location>
        <begin position="77"/>
        <end position="97"/>
    </location>
</feature>
<keyword evidence="3 6" id="KW-0812">Transmembrane</keyword>
<gene>
    <name evidence="7" type="ORF">OL233_08410</name>
</gene>
<evidence type="ECO:0000313" key="7">
    <source>
        <dbReference type="EMBL" id="MDF0480305.1"/>
    </source>
</evidence>
<comment type="caution">
    <text evidence="7">The sequence shown here is derived from an EMBL/GenBank/DDBJ whole genome shotgun (WGS) entry which is preliminary data.</text>
</comment>
<dbReference type="Proteomes" id="UP001147148">
    <property type="component" value="Unassembled WGS sequence"/>
</dbReference>
<evidence type="ECO:0000256" key="4">
    <source>
        <dbReference type="ARBA" id="ARBA00022989"/>
    </source>
</evidence>
<feature type="transmembrane region" description="Helical" evidence="6">
    <location>
        <begin position="53"/>
        <end position="70"/>
    </location>
</feature>
<dbReference type="EMBL" id="JAPDSH010000006">
    <property type="protein sequence ID" value="MDF0480305.1"/>
    <property type="molecule type" value="Genomic_DNA"/>
</dbReference>
<dbReference type="PANTHER" id="PTHR33545:SF5">
    <property type="entry name" value="UPF0750 MEMBRANE PROTEIN YITT"/>
    <property type="match status" value="1"/>
</dbReference>
<comment type="subcellular location">
    <subcellularLocation>
        <location evidence="1">Cell membrane</location>
        <topology evidence="1">Multi-pass membrane protein</topology>
    </subcellularLocation>
</comment>
<evidence type="ECO:0000256" key="1">
    <source>
        <dbReference type="ARBA" id="ARBA00004651"/>
    </source>
</evidence>
<keyword evidence="2" id="KW-1003">Cell membrane</keyword>
<evidence type="ECO:0000313" key="8">
    <source>
        <dbReference type="Proteomes" id="UP001147148"/>
    </source>
</evidence>
<name>A0ABT5X2S3_9ENTE</name>
<organism evidence="7 8">
    <name type="scientific">Vagococcus proximus</name>
    <dbReference type="NCBI Taxonomy" id="2991417"/>
    <lineage>
        <taxon>Bacteria</taxon>
        <taxon>Bacillati</taxon>
        <taxon>Bacillota</taxon>
        <taxon>Bacilli</taxon>
        <taxon>Lactobacillales</taxon>
        <taxon>Enterococcaceae</taxon>
        <taxon>Vagococcus</taxon>
    </lineage>
</organism>
<evidence type="ECO:0000256" key="6">
    <source>
        <dbReference type="SAM" id="Phobius"/>
    </source>
</evidence>
<feature type="transmembrane region" description="Helical" evidence="6">
    <location>
        <begin position="109"/>
        <end position="140"/>
    </location>
</feature>
<dbReference type="RefSeq" id="WP_275471884.1">
    <property type="nucleotide sequence ID" value="NZ_JAPDSH010000006.1"/>
</dbReference>
<accession>A0ABT5X2S3</accession>
<evidence type="ECO:0000256" key="3">
    <source>
        <dbReference type="ARBA" id="ARBA00022692"/>
    </source>
</evidence>
<keyword evidence="4 6" id="KW-1133">Transmembrane helix</keyword>
<dbReference type="Pfam" id="PF02588">
    <property type="entry name" value="YitT_membrane"/>
    <property type="match status" value="1"/>
</dbReference>
<protein>
    <submittedName>
        <fullName evidence="7">YitT family protein</fullName>
    </submittedName>
</protein>
<dbReference type="PANTHER" id="PTHR33545">
    <property type="entry name" value="UPF0750 MEMBRANE PROTEIN YITT-RELATED"/>
    <property type="match status" value="1"/>
</dbReference>
<evidence type="ECO:0000256" key="2">
    <source>
        <dbReference type="ARBA" id="ARBA00022475"/>
    </source>
</evidence>
<dbReference type="InterPro" id="IPR051461">
    <property type="entry name" value="UPF0750_membrane"/>
</dbReference>
<proteinExistence type="predicted"/>
<feature type="transmembrane region" description="Helical" evidence="6">
    <location>
        <begin position="7"/>
        <end position="25"/>
    </location>
</feature>
<keyword evidence="5 6" id="KW-0472">Membrane</keyword>
<dbReference type="InterPro" id="IPR003740">
    <property type="entry name" value="YitT"/>
</dbReference>
<reference evidence="7" key="1">
    <citation type="submission" date="2022-10" db="EMBL/GenBank/DDBJ databases">
        <title>Vagococcus sp. isolated from poultry meat.</title>
        <authorList>
            <person name="Johansson P."/>
            <person name="Bjorkroth J."/>
        </authorList>
    </citation>
    <scope>NUCLEOTIDE SEQUENCE</scope>
    <source>
        <strain evidence="7">PNs007</strain>
    </source>
</reference>
<feature type="transmembrane region" description="Helical" evidence="6">
    <location>
        <begin position="152"/>
        <end position="182"/>
    </location>
</feature>
<evidence type="ECO:0000256" key="5">
    <source>
        <dbReference type="ARBA" id="ARBA00023136"/>
    </source>
</evidence>